<organism evidence="2 3">
    <name type="scientific">Pseudaquabacterium inlustre</name>
    <dbReference type="NCBI Taxonomy" id="2984192"/>
    <lineage>
        <taxon>Bacteria</taxon>
        <taxon>Pseudomonadati</taxon>
        <taxon>Pseudomonadota</taxon>
        <taxon>Betaproteobacteria</taxon>
        <taxon>Burkholderiales</taxon>
        <taxon>Sphaerotilaceae</taxon>
        <taxon>Pseudaquabacterium</taxon>
    </lineage>
</organism>
<dbReference type="SUPFAM" id="SSF50494">
    <property type="entry name" value="Trypsin-like serine proteases"/>
    <property type="match status" value="1"/>
</dbReference>
<keyword evidence="2" id="KW-0645">Protease</keyword>
<name>A0ABU9CB24_9BURK</name>
<feature type="signal peptide" evidence="1">
    <location>
        <begin position="1"/>
        <end position="32"/>
    </location>
</feature>
<dbReference type="Proteomes" id="UP001365405">
    <property type="component" value="Unassembled WGS sequence"/>
</dbReference>
<dbReference type="PANTHER" id="PTHR43019">
    <property type="entry name" value="SERINE ENDOPROTEASE DEGS"/>
    <property type="match status" value="1"/>
</dbReference>
<evidence type="ECO:0000313" key="3">
    <source>
        <dbReference type="Proteomes" id="UP001365405"/>
    </source>
</evidence>
<reference evidence="2 3" key="1">
    <citation type="submission" date="2024-04" db="EMBL/GenBank/DDBJ databases">
        <title>Novel species of the genus Ideonella isolated from streams.</title>
        <authorList>
            <person name="Lu H."/>
        </authorList>
    </citation>
    <scope>NUCLEOTIDE SEQUENCE [LARGE SCALE GENOMIC DNA]</scope>
    <source>
        <strain evidence="2 3">DXS22W</strain>
    </source>
</reference>
<keyword evidence="2" id="KW-0378">Hydrolase</keyword>
<keyword evidence="3" id="KW-1185">Reference proteome</keyword>
<dbReference type="PANTHER" id="PTHR43019:SF23">
    <property type="entry name" value="PROTEASE DO-LIKE 5, CHLOROPLASTIC"/>
    <property type="match status" value="1"/>
</dbReference>
<comment type="caution">
    <text evidence="2">The sequence shown here is derived from an EMBL/GenBank/DDBJ whole genome shotgun (WGS) entry which is preliminary data.</text>
</comment>
<dbReference type="Pfam" id="PF13365">
    <property type="entry name" value="Trypsin_2"/>
    <property type="match status" value="1"/>
</dbReference>
<sequence>MPALPRRQLIHLGLGTLAAAAALAGLPATARADLPATVAQVRRSVVAVGTFDPLASPRFAFRGTGFVIGDGQLLVTNAHVLPEPGATTSPTADTRLAIQVGRVRLESDGQYDIRTLTLLGIDRDHDLALLRISGAALPPLVLAESDSAREGQAIGLMGFPIGGVLGFSPVTHRGIVASITPIVLPPANARQLDAAAVARMRRGAFDILQLDAIAYPGNSGGPVFDADTGQVVGVVNMVFVKGSRESALSNPTGITYAIPVRWVHALLASQQR</sequence>
<dbReference type="RefSeq" id="WP_341408732.1">
    <property type="nucleotide sequence ID" value="NZ_JBBUTH010000001.1"/>
</dbReference>
<dbReference type="GO" id="GO:0006508">
    <property type="term" value="P:proteolysis"/>
    <property type="evidence" value="ECO:0007669"/>
    <property type="project" value="UniProtKB-KW"/>
</dbReference>
<evidence type="ECO:0000313" key="2">
    <source>
        <dbReference type="EMBL" id="MEK8049058.1"/>
    </source>
</evidence>
<gene>
    <name evidence="2" type="ORF">AACH10_02285</name>
</gene>
<dbReference type="GO" id="GO:0008233">
    <property type="term" value="F:peptidase activity"/>
    <property type="evidence" value="ECO:0007669"/>
    <property type="project" value="UniProtKB-KW"/>
</dbReference>
<evidence type="ECO:0000256" key="1">
    <source>
        <dbReference type="SAM" id="SignalP"/>
    </source>
</evidence>
<dbReference type="InterPro" id="IPR009003">
    <property type="entry name" value="Peptidase_S1_PA"/>
</dbReference>
<accession>A0ABU9CB24</accession>
<feature type="chain" id="PRO_5046513148" evidence="1">
    <location>
        <begin position="33"/>
        <end position="272"/>
    </location>
</feature>
<proteinExistence type="predicted"/>
<dbReference type="Gene3D" id="2.40.10.10">
    <property type="entry name" value="Trypsin-like serine proteases"/>
    <property type="match status" value="2"/>
</dbReference>
<dbReference type="PROSITE" id="PS51318">
    <property type="entry name" value="TAT"/>
    <property type="match status" value="1"/>
</dbReference>
<keyword evidence="1" id="KW-0732">Signal</keyword>
<dbReference type="EMBL" id="JBBUTH010000001">
    <property type="protein sequence ID" value="MEK8049058.1"/>
    <property type="molecule type" value="Genomic_DNA"/>
</dbReference>
<dbReference type="InterPro" id="IPR043504">
    <property type="entry name" value="Peptidase_S1_PA_chymotrypsin"/>
</dbReference>
<dbReference type="InterPro" id="IPR006311">
    <property type="entry name" value="TAT_signal"/>
</dbReference>
<protein>
    <submittedName>
        <fullName evidence="2">Serine protease</fullName>
    </submittedName>
</protein>